<organism evidence="1 2">
    <name type="scientific">Tritrichomonas musculus</name>
    <dbReference type="NCBI Taxonomy" id="1915356"/>
    <lineage>
        <taxon>Eukaryota</taxon>
        <taxon>Metamonada</taxon>
        <taxon>Parabasalia</taxon>
        <taxon>Tritrichomonadida</taxon>
        <taxon>Tritrichomonadidae</taxon>
        <taxon>Tritrichomonas</taxon>
    </lineage>
</organism>
<evidence type="ECO:0000313" key="1">
    <source>
        <dbReference type="EMBL" id="KAK8880592.1"/>
    </source>
</evidence>
<keyword evidence="2" id="KW-1185">Reference proteome</keyword>
<reference evidence="1 2" key="1">
    <citation type="submission" date="2024-04" db="EMBL/GenBank/DDBJ databases">
        <title>Tritrichomonas musculus Genome.</title>
        <authorList>
            <person name="Alves-Ferreira E."/>
            <person name="Grigg M."/>
            <person name="Lorenzi H."/>
            <person name="Galac M."/>
        </authorList>
    </citation>
    <scope>NUCLEOTIDE SEQUENCE [LARGE SCALE GENOMIC DNA]</scope>
    <source>
        <strain evidence="1 2">EAF2021</strain>
    </source>
</reference>
<dbReference type="EMBL" id="JAPFFF010000010">
    <property type="protein sequence ID" value="KAK8880592.1"/>
    <property type="molecule type" value="Genomic_DNA"/>
</dbReference>
<gene>
    <name evidence="1" type="ORF">M9Y10_003272</name>
</gene>
<sequence length="128" mass="14768">MCLSARNQIIYCAIFYHLDFANYSFKWKFKVTTSVFVKQKASKQYAKAVSVVYFKILITIIRACTGAGLGAERYSVNFLCTSLTSCIYGGYLYSDAVPFLKTMGMNFKPPEYEKYFYLILFCLFLNSF</sequence>
<proteinExistence type="predicted"/>
<comment type="caution">
    <text evidence="1">The sequence shown here is derived from an EMBL/GenBank/DDBJ whole genome shotgun (WGS) entry which is preliminary data.</text>
</comment>
<name>A0ABR2JQU1_9EUKA</name>
<evidence type="ECO:0000313" key="2">
    <source>
        <dbReference type="Proteomes" id="UP001470230"/>
    </source>
</evidence>
<accession>A0ABR2JQU1</accession>
<dbReference type="Proteomes" id="UP001470230">
    <property type="component" value="Unassembled WGS sequence"/>
</dbReference>
<protein>
    <submittedName>
        <fullName evidence="1">Uncharacterized protein</fullName>
    </submittedName>
</protein>